<keyword evidence="1" id="KW-0677">Repeat</keyword>
<evidence type="ECO:0000313" key="4">
    <source>
        <dbReference type="Proteomes" id="UP000796880"/>
    </source>
</evidence>
<dbReference type="Pfam" id="PF23559">
    <property type="entry name" value="WHD_DRP"/>
    <property type="match status" value="1"/>
</dbReference>
<dbReference type="InterPro" id="IPR036388">
    <property type="entry name" value="WH-like_DNA-bd_sf"/>
</dbReference>
<dbReference type="InterPro" id="IPR044974">
    <property type="entry name" value="Disease_R_plants"/>
</dbReference>
<evidence type="ECO:0000259" key="2">
    <source>
        <dbReference type="Pfam" id="PF23559"/>
    </source>
</evidence>
<gene>
    <name evidence="3" type="ORF">FNV43_RR00810</name>
</gene>
<accession>A0A8K0HPB4</accession>
<proteinExistence type="predicted"/>
<name>A0A8K0HPB4_9ROSA</name>
<dbReference type="EMBL" id="VOIH02000001">
    <property type="protein sequence ID" value="KAF3456160.1"/>
    <property type="molecule type" value="Genomic_DNA"/>
</dbReference>
<feature type="domain" description="Disease resistance protein winged helix" evidence="2">
    <location>
        <begin position="41"/>
        <end position="95"/>
    </location>
</feature>
<dbReference type="PANTHER" id="PTHR23155:SF1193">
    <property type="entry name" value="DISEASE RESISTANCE PROTEIN RPP13-RELATED"/>
    <property type="match status" value="1"/>
</dbReference>
<organism evidence="3 4">
    <name type="scientific">Rhamnella rubrinervis</name>
    <dbReference type="NCBI Taxonomy" id="2594499"/>
    <lineage>
        <taxon>Eukaryota</taxon>
        <taxon>Viridiplantae</taxon>
        <taxon>Streptophyta</taxon>
        <taxon>Embryophyta</taxon>
        <taxon>Tracheophyta</taxon>
        <taxon>Spermatophyta</taxon>
        <taxon>Magnoliopsida</taxon>
        <taxon>eudicotyledons</taxon>
        <taxon>Gunneridae</taxon>
        <taxon>Pentapetalae</taxon>
        <taxon>rosids</taxon>
        <taxon>fabids</taxon>
        <taxon>Rosales</taxon>
        <taxon>Rhamnaceae</taxon>
        <taxon>rhamnoid group</taxon>
        <taxon>Rhamneae</taxon>
        <taxon>Rhamnella</taxon>
    </lineage>
</organism>
<dbReference type="AlphaFoldDB" id="A0A8K0HPB4"/>
<dbReference type="PANTHER" id="PTHR23155">
    <property type="entry name" value="DISEASE RESISTANCE PROTEIN RP"/>
    <property type="match status" value="1"/>
</dbReference>
<evidence type="ECO:0000256" key="1">
    <source>
        <dbReference type="ARBA" id="ARBA00022737"/>
    </source>
</evidence>
<keyword evidence="4" id="KW-1185">Reference proteome</keyword>
<dbReference type="Gene3D" id="1.10.10.10">
    <property type="entry name" value="Winged helix-like DNA-binding domain superfamily/Winged helix DNA-binding domain"/>
    <property type="match status" value="1"/>
</dbReference>
<dbReference type="GO" id="GO:0098542">
    <property type="term" value="P:defense response to other organism"/>
    <property type="evidence" value="ECO:0007669"/>
    <property type="project" value="TreeGrafter"/>
</dbReference>
<sequence>MTDKVNSYLAEYGTPCVDILTLSYKHLPRYLESSFIYLGMFPDDLHTRYLMRLWVAEGFIQQIGDREVDGIVKDYLEKLIDRRLIQVASKRSDGERFEEYAQGIKYEGGSMVIRLERTHTSDNALSDDH</sequence>
<dbReference type="InterPro" id="IPR058922">
    <property type="entry name" value="WHD_DRP"/>
</dbReference>
<dbReference type="Proteomes" id="UP000796880">
    <property type="component" value="Unassembled WGS sequence"/>
</dbReference>
<comment type="caution">
    <text evidence="3">The sequence shown here is derived from an EMBL/GenBank/DDBJ whole genome shotgun (WGS) entry which is preliminary data.</text>
</comment>
<protein>
    <recommendedName>
        <fullName evidence="2">Disease resistance protein winged helix domain-containing protein</fullName>
    </recommendedName>
</protein>
<evidence type="ECO:0000313" key="3">
    <source>
        <dbReference type="EMBL" id="KAF3456160.1"/>
    </source>
</evidence>
<dbReference type="OrthoDB" id="1935686at2759"/>
<reference evidence="3" key="1">
    <citation type="submission" date="2020-03" db="EMBL/GenBank/DDBJ databases">
        <title>A high-quality chromosome-level genome assembly of a woody plant with both climbing and erect habits, Rhamnella rubrinervis.</title>
        <authorList>
            <person name="Lu Z."/>
            <person name="Yang Y."/>
            <person name="Zhu X."/>
            <person name="Sun Y."/>
        </authorList>
    </citation>
    <scope>NUCLEOTIDE SEQUENCE</scope>
    <source>
        <strain evidence="3">BYM</strain>
        <tissue evidence="3">Leaf</tissue>
    </source>
</reference>